<dbReference type="Proteomes" id="UP000887566">
    <property type="component" value="Unplaced"/>
</dbReference>
<evidence type="ECO:0000313" key="2">
    <source>
        <dbReference type="Proteomes" id="UP000887566"/>
    </source>
</evidence>
<feature type="compositionally biased region" description="Polar residues" evidence="1">
    <location>
        <begin position="68"/>
        <end position="86"/>
    </location>
</feature>
<dbReference type="AlphaFoldDB" id="A0A914XSK6"/>
<name>A0A914XSK6_9BILA</name>
<accession>A0A914XSK6</accession>
<organism evidence="2 3">
    <name type="scientific">Plectus sambesii</name>
    <dbReference type="NCBI Taxonomy" id="2011161"/>
    <lineage>
        <taxon>Eukaryota</taxon>
        <taxon>Metazoa</taxon>
        <taxon>Ecdysozoa</taxon>
        <taxon>Nematoda</taxon>
        <taxon>Chromadorea</taxon>
        <taxon>Plectida</taxon>
        <taxon>Plectina</taxon>
        <taxon>Plectoidea</taxon>
        <taxon>Plectidae</taxon>
        <taxon>Plectus</taxon>
    </lineage>
</organism>
<reference evidence="3" key="1">
    <citation type="submission" date="2022-11" db="UniProtKB">
        <authorList>
            <consortium name="WormBaseParasite"/>
        </authorList>
    </citation>
    <scope>IDENTIFICATION</scope>
</reference>
<protein>
    <submittedName>
        <fullName evidence="3">Uncharacterized protein</fullName>
    </submittedName>
</protein>
<dbReference type="WBParaSite" id="PSAMB.scaffold9989size4455.g32940.t1">
    <property type="protein sequence ID" value="PSAMB.scaffold9989size4455.g32940.t1"/>
    <property type="gene ID" value="PSAMB.scaffold9989size4455.g32940"/>
</dbReference>
<sequence>MQQLLNKFNSIRERKTSEDDLGALTVVQPEKPPLVSVAGAKPPVAPHSNGHTTLIEITAEESPKRKSLSAQFLESKQKQAQQQPTTVAEEKEETNGGEQSRQVHIEHVDQHPPVEVAHHPSDLYPPEITAIDYDRFAHSVHEQVQIAGDGNPVRHSLLSLVSEEDVPLLLEAMAERFHFVFEDLINNNNNIDDSKTGAFLARPTASNLVKRVVEAKVATPSAVATGGWGQEIRADMCKGSCLCNGPVRSQPSRRALGQQCCPVQGCGPL</sequence>
<proteinExistence type="predicted"/>
<feature type="region of interest" description="Disordered" evidence="1">
    <location>
        <begin position="61"/>
        <end position="101"/>
    </location>
</feature>
<evidence type="ECO:0000313" key="3">
    <source>
        <dbReference type="WBParaSite" id="PSAMB.scaffold9989size4455.g32940.t1"/>
    </source>
</evidence>
<evidence type="ECO:0000256" key="1">
    <source>
        <dbReference type="SAM" id="MobiDB-lite"/>
    </source>
</evidence>
<keyword evidence="2" id="KW-1185">Reference proteome</keyword>